<keyword evidence="2" id="KW-0732">Signal</keyword>
<feature type="chain" id="PRO_5027774005" evidence="2">
    <location>
        <begin position="21"/>
        <end position="301"/>
    </location>
</feature>
<feature type="region of interest" description="Disordered" evidence="1">
    <location>
        <begin position="88"/>
        <end position="113"/>
    </location>
</feature>
<reference evidence="4" key="1">
    <citation type="submission" date="2025-08" db="UniProtKB">
        <authorList>
            <consortium name="RefSeq"/>
        </authorList>
    </citation>
    <scope>IDENTIFICATION</scope>
    <source>
        <strain evidence="4">14028-0561.14</strain>
        <tissue evidence="4">Whole fly</tissue>
    </source>
</reference>
<name>A0A6P4IME8_DROKI</name>
<sequence>MAILINIFIITSFLLNFLMCQRQDYSLIAQQPEFLAMPNHPRSNEMDYLNPIQSSQMGIPICPAENPADVSYENYSAVQLNRKKIAKNEDDGEDLDAASGDDDDDGDECGNDKLNVDDSAFVARISCLMASIERHIKAILGNVNKIETQVGNLKSKGTNGKCKQDKEPTPKTKCFKQSKYFQDKQWRPGQEKHNQEDFKLALDQKLENNPMQPKLLTQNKEDISLPGLGIQSLNKGLTTFPSGAKMEYIKSDLKTIWPAPIEHNLKPYEEYEARLRRLMANRDAIERNVVKMLGPRHGERM</sequence>
<feature type="signal peptide" evidence="2">
    <location>
        <begin position="1"/>
        <end position="20"/>
    </location>
</feature>
<gene>
    <name evidence="4" type="primary">LOC108079726</name>
</gene>
<evidence type="ECO:0000313" key="4">
    <source>
        <dbReference type="RefSeq" id="XP_017029625.1"/>
    </source>
</evidence>
<proteinExistence type="predicted"/>
<evidence type="ECO:0000313" key="3">
    <source>
        <dbReference type="Proteomes" id="UP001652661"/>
    </source>
</evidence>
<organism evidence="3 4">
    <name type="scientific">Drosophila kikkawai</name>
    <name type="common">Fruit fly</name>
    <dbReference type="NCBI Taxonomy" id="30033"/>
    <lineage>
        <taxon>Eukaryota</taxon>
        <taxon>Metazoa</taxon>
        <taxon>Ecdysozoa</taxon>
        <taxon>Arthropoda</taxon>
        <taxon>Hexapoda</taxon>
        <taxon>Insecta</taxon>
        <taxon>Pterygota</taxon>
        <taxon>Neoptera</taxon>
        <taxon>Endopterygota</taxon>
        <taxon>Diptera</taxon>
        <taxon>Brachycera</taxon>
        <taxon>Muscomorpha</taxon>
        <taxon>Ephydroidea</taxon>
        <taxon>Drosophilidae</taxon>
        <taxon>Drosophila</taxon>
        <taxon>Sophophora</taxon>
    </lineage>
</organism>
<evidence type="ECO:0000256" key="2">
    <source>
        <dbReference type="SAM" id="SignalP"/>
    </source>
</evidence>
<feature type="compositionally biased region" description="Acidic residues" evidence="1">
    <location>
        <begin position="90"/>
        <end position="109"/>
    </location>
</feature>
<dbReference type="GeneID" id="108079726"/>
<protein>
    <submittedName>
        <fullName evidence="4">Uncharacterized protein</fullName>
    </submittedName>
</protein>
<dbReference type="AlphaFoldDB" id="A0A6P4IME8"/>
<dbReference type="OrthoDB" id="7866133at2759"/>
<accession>A0A6P4IME8</accession>
<dbReference type="Proteomes" id="UP001652661">
    <property type="component" value="Chromosome 3L"/>
</dbReference>
<dbReference type="RefSeq" id="XP_017029625.1">
    <property type="nucleotide sequence ID" value="XM_017174136.3"/>
</dbReference>
<evidence type="ECO:0000256" key="1">
    <source>
        <dbReference type="SAM" id="MobiDB-lite"/>
    </source>
</evidence>
<keyword evidence="3" id="KW-1185">Reference proteome</keyword>